<dbReference type="Gramene" id="Os04t0447950-00">
    <property type="protein sequence ID" value="Os04t0447950-00"/>
    <property type="gene ID" value="Os04g0447950"/>
</dbReference>
<organism evidence="3 4">
    <name type="scientific">Oryza sativa subsp. japonica</name>
    <name type="common">Rice</name>
    <dbReference type="NCBI Taxonomy" id="39947"/>
    <lineage>
        <taxon>Eukaryota</taxon>
        <taxon>Viridiplantae</taxon>
        <taxon>Streptophyta</taxon>
        <taxon>Embryophyta</taxon>
        <taxon>Tracheophyta</taxon>
        <taxon>Spermatophyta</taxon>
        <taxon>Magnoliopsida</taxon>
        <taxon>Liliopsida</taxon>
        <taxon>Poales</taxon>
        <taxon>Poaceae</taxon>
        <taxon>BOP clade</taxon>
        <taxon>Oryzoideae</taxon>
        <taxon>Oryzeae</taxon>
        <taxon>Oryzinae</taxon>
        <taxon>Oryza</taxon>
        <taxon>Oryza sativa</taxon>
    </lineage>
</organism>
<feature type="non-terminal residue" evidence="3">
    <location>
        <position position="1"/>
    </location>
</feature>
<evidence type="ECO:0000256" key="2">
    <source>
        <dbReference type="SAM" id="Phobius"/>
    </source>
</evidence>
<dbReference type="EMBL" id="AP014960">
    <property type="protein sequence ID" value="BAS89423.1"/>
    <property type="molecule type" value="Genomic_DNA"/>
</dbReference>
<feature type="transmembrane region" description="Helical" evidence="2">
    <location>
        <begin position="12"/>
        <end position="40"/>
    </location>
</feature>
<feature type="compositionally biased region" description="Basic and acidic residues" evidence="1">
    <location>
        <begin position="71"/>
        <end position="80"/>
    </location>
</feature>
<sequence>MGVLGFSWSRSWLLMVASACHCAATLVIACVLCVIFAALWRQISSPYSKLAAHRELAGGGDVDLGVGPRGGEQRGELAGRDEEEAGDDELAVAVADPPELLADAAVLPQHVGDVGALAEVPGEPGHPQDLQEAYDPEQHARHEEHGRAVHPRRHLQRARRGGPPQRERPVRAVPVHLVRGVGEEAGEDEAGEEAEGPRELHGVAGADVLGVVPEPVEVEQPAQAAAPDEPGEREVGERRGEGERRLHLPVVGAARQRGARRRRDGHGEQREHEPRRDGAGAVRVLDAHPPQARPEAAQLVARVRHGPRVRPPPPQQRRRRGLDHRLPGRRRRRRVGHRALSFPRS</sequence>
<dbReference type="Proteomes" id="UP000059680">
    <property type="component" value="Chromosome 4"/>
</dbReference>
<feature type="compositionally biased region" description="Low complexity" evidence="1">
    <location>
        <begin position="218"/>
        <end position="228"/>
    </location>
</feature>
<evidence type="ECO:0000256" key="1">
    <source>
        <dbReference type="SAM" id="MobiDB-lite"/>
    </source>
</evidence>
<evidence type="ECO:0000313" key="4">
    <source>
        <dbReference type="Proteomes" id="UP000059680"/>
    </source>
</evidence>
<evidence type="ECO:0000313" key="3">
    <source>
        <dbReference type="EMBL" id="BAS89423.1"/>
    </source>
</evidence>
<reference evidence="3 4" key="3">
    <citation type="journal article" date="2013" name="Rice">
        <title>Improvement of the Oryza sativa Nipponbare reference genome using next generation sequence and optical map data.</title>
        <authorList>
            <person name="Kawahara Y."/>
            <person name="de la Bastide M."/>
            <person name="Hamilton J.P."/>
            <person name="Kanamori H."/>
            <person name="McCombie W.R."/>
            <person name="Ouyang S."/>
            <person name="Schwartz D.C."/>
            <person name="Tanaka T."/>
            <person name="Wu J."/>
            <person name="Zhou S."/>
            <person name="Childs K.L."/>
            <person name="Davidson R.M."/>
            <person name="Lin H."/>
            <person name="Quesada-Ocampo L."/>
            <person name="Vaillancourt B."/>
            <person name="Sakai H."/>
            <person name="Lee S.S."/>
            <person name="Kim J."/>
            <person name="Numa H."/>
            <person name="Itoh T."/>
            <person name="Buell C.R."/>
            <person name="Matsumoto T."/>
        </authorList>
    </citation>
    <scope>NUCLEOTIDE SEQUENCE [LARGE SCALE GENOMIC DNA]</scope>
    <source>
        <strain evidence="4">cv. Nipponbare</strain>
    </source>
</reference>
<keyword evidence="2" id="KW-0472">Membrane</keyword>
<protein>
    <submittedName>
        <fullName evidence="3">Os04g0447950 protein</fullName>
    </submittedName>
</protein>
<keyword evidence="2" id="KW-0812">Transmembrane</keyword>
<feature type="region of interest" description="Disordered" evidence="1">
    <location>
        <begin position="135"/>
        <end position="168"/>
    </location>
</feature>
<feature type="compositionally biased region" description="Gly residues" evidence="1">
    <location>
        <begin position="61"/>
        <end position="70"/>
    </location>
</feature>
<accession>A0A0P0WAN6</accession>
<keyword evidence="2" id="KW-1133">Transmembrane helix</keyword>
<reference evidence="4" key="1">
    <citation type="journal article" date="2005" name="Nature">
        <title>The map-based sequence of the rice genome.</title>
        <authorList>
            <consortium name="International rice genome sequencing project (IRGSP)"/>
            <person name="Matsumoto T."/>
            <person name="Wu J."/>
            <person name="Kanamori H."/>
            <person name="Katayose Y."/>
            <person name="Fujisawa M."/>
            <person name="Namiki N."/>
            <person name="Mizuno H."/>
            <person name="Yamamoto K."/>
            <person name="Antonio B.A."/>
            <person name="Baba T."/>
            <person name="Sakata K."/>
            <person name="Nagamura Y."/>
            <person name="Aoki H."/>
            <person name="Arikawa K."/>
            <person name="Arita K."/>
            <person name="Bito T."/>
            <person name="Chiden Y."/>
            <person name="Fujitsuka N."/>
            <person name="Fukunaka R."/>
            <person name="Hamada M."/>
            <person name="Harada C."/>
            <person name="Hayashi A."/>
            <person name="Hijishita S."/>
            <person name="Honda M."/>
            <person name="Hosokawa S."/>
            <person name="Ichikawa Y."/>
            <person name="Idonuma A."/>
            <person name="Iijima M."/>
            <person name="Ikeda M."/>
            <person name="Ikeno M."/>
            <person name="Ito K."/>
            <person name="Ito S."/>
            <person name="Ito T."/>
            <person name="Ito Y."/>
            <person name="Ito Y."/>
            <person name="Iwabuchi A."/>
            <person name="Kamiya K."/>
            <person name="Karasawa W."/>
            <person name="Kurita K."/>
            <person name="Katagiri S."/>
            <person name="Kikuta A."/>
            <person name="Kobayashi H."/>
            <person name="Kobayashi N."/>
            <person name="Machita K."/>
            <person name="Maehara T."/>
            <person name="Masukawa M."/>
            <person name="Mizubayashi T."/>
            <person name="Mukai Y."/>
            <person name="Nagasaki H."/>
            <person name="Nagata Y."/>
            <person name="Naito S."/>
            <person name="Nakashima M."/>
            <person name="Nakama Y."/>
            <person name="Nakamichi Y."/>
            <person name="Nakamura M."/>
            <person name="Meguro A."/>
            <person name="Negishi M."/>
            <person name="Ohta I."/>
            <person name="Ohta T."/>
            <person name="Okamoto M."/>
            <person name="Ono N."/>
            <person name="Saji S."/>
            <person name="Sakaguchi M."/>
            <person name="Sakai K."/>
            <person name="Shibata M."/>
            <person name="Shimokawa T."/>
            <person name="Song J."/>
            <person name="Takazaki Y."/>
            <person name="Terasawa K."/>
            <person name="Tsugane M."/>
            <person name="Tsuji K."/>
            <person name="Ueda S."/>
            <person name="Waki K."/>
            <person name="Yamagata H."/>
            <person name="Yamamoto M."/>
            <person name="Yamamoto S."/>
            <person name="Yamane H."/>
            <person name="Yoshiki S."/>
            <person name="Yoshihara R."/>
            <person name="Yukawa K."/>
            <person name="Zhong H."/>
            <person name="Yano M."/>
            <person name="Yuan Q."/>
            <person name="Ouyang S."/>
            <person name="Liu J."/>
            <person name="Jones K.M."/>
            <person name="Gansberger K."/>
            <person name="Moffat K."/>
            <person name="Hill J."/>
            <person name="Bera J."/>
            <person name="Fadrosh D."/>
            <person name="Jin S."/>
            <person name="Johri S."/>
            <person name="Kim M."/>
            <person name="Overton L."/>
            <person name="Reardon M."/>
            <person name="Tsitrin T."/>
            <person name="Vuong H."/>
            <person name="Weaver B."/>
            <person name="Ciecko A."/>
            <person name="Tallon L."/>
            <person name="Jackson J."/>
            <person name="Pai G."/>
            <person name="Aken S.V."/>
            <person name="Utterback T."/>
            <person name="Reidmuller S."/>
            <person name="Feldblyum T."/>
            <person name="Hsiao J."/>
            <person name="Zismann V."/>
            <person name="Iobst S."/>
            <person name="de Vazeille A.R."/>
            <person name="Buell C.R."/>
            <person name="Ying K."/>
            <person name="Li Y."/>
            <person name="Lu T."/>
            <person name="Huang Y."/>
            <person name="Zhao Q."/>
            <person name="Feng Q."/>
            <person name="Zhang L."/>
            <person name="Zhu J."/>
            <person name="Weng Q."/>
            <person name="Mu J."/>
            <person name="Lu Y."/>
            <person name="Fan D."/>
            <person name="Liu Y."/>
            <person name="Guan J."/>
            <person name="Zhang Y."/>
            <person name="Yu S."/>
            <person name="Liu X."/>
            <person name="Zhang Y."/>
            <person name="Hong G."/>
            <person name="Han B."/>
            <person name="Choisne N."/>
            <person name="Demange N."/>
            <person name="Orjeda G."/>
            <person name="Samain S."/>
            <person name="Cattolico L."/>
            <person name="Pelletier E."/>
            <person name="Couloux A."/>
            <person name="Segurens B."/>
            <person name="Wincker P."/>
            <person name="D'Hont A."/>
            <person name="Scarpelli C."/>
            <person name="Weissenbach J."/>
            <person name="Salanoubat M."/>
            <person name="Quetier F."/>
            <person name="Yu Y."/>
            <person name="Kim H.R."/>
            <person name="Rambo T."/>
            <person name="Currie J."/>
            <person name="Collura K."/>
            <person name="Luo M."/>
            <person name="Yang T."/>
            <person name="Ammiraju J.S.S."/>
            <person name="Engler F."/>
            <person name="Soderlund C."/>
            <person name="Wing R.A."/>
            <person name="Palmer L.E."/>
            <person name="de la Bastide M."/>
            <person name="Spiegel L."/>
            <person name="Nascimento L."/>
            <person name="Zutavern T."/>
            <person name="O'Shaughnessy A."/>
            <person name="Dike S."/>
            <person name="Dedhia N."/>
            <person name="Preston R."/>
            <person name="Balija V."/>
            <person name="McCombie W.R."/>
            <person name="Chow T."/>
            <person name="Chen H."/>
            <person name="Chung M."/>
            <person name="Chen C."/>
            <person name="Shaw J."/>
            <person name="Wu H."/>
            <person name="Hsiao K."/>
            <person name="Chao Y."/>
            <person name="Chu M."/>
            <person name="Cheng C."/>
            <person name="Hour A."/>
            <person name="Lee P."/>
            <person name="Lin S."/>
            <person name="Lin Y."/>
            <person name="Liou J."/>
            <person name="Liu S."/>
            <person name="Hsing Y."/>
            <person name="Raghuvanshi S."/>
            <person name="Mohanty A."/>
            <person name="Bharti A.K."/>
            <person name="Gaur A."/>
            <person name="Gupta V."/>
            <person name="Kumar D."/>
            <person name="Ravi V."/>
            <person name="Vij S."/>
            <person name="Kapur A."/>
            <person name="Khurana P."/>
            <person name="Khurana P."/>
            <person name="Khurana J.P."/>
            <person name="Tyagi A.K."/>
            <person name="Gaikwad K."/>
            <person name="Singh A."/>
            <person name="Dalal V."/>
            <person name="Srivastava S."/>
            <person name="Dixit A."/>
            <person name="Pal A.K."/>
            <person name="Ghazi I.A."/>
            <person name="Yadav M."/>
            <person name="Pandit A."/>
            <person name="Bhargava A."/>
            <person name="Sureshbabu K."/>
            <person name="Batra K."/>
            <person name="Sharma T.R."/>
            <person name="Mohapatra T."/>
            <person name="Singh N.K."/>
            <person name="Messing J."/>
            <person name="Nelson A.B."/>
            <person name="Fuks G."/>
            <person name="Kavchok S."/>
            <person name="Keizer G."/>
            <person name="Linton E."/>
            <person name="Llaca V."/>
            <person name="Song R."/>
            <person name="Tanyolac B."/>
            <person name="Young S."/>
            <person name="Ho-Il K."/>
            <person name="Hahn J.H."/>
            <person name="Sangsakoo G."/>
            <person name="Vanavichit A."/>
            <person name="de Mattos Luiz.A.T."/>
            <person name="Zimmer P.D."/>
            <person name="Malone G."/>
            <person name="Dellagostin O."/>
            <person name="de Oliveira A.C."/>
            <person name="Bevan M."/>
            <person name="Bancroft I."/>
            <person name="Minx P."/>
            <person name="Cordum H."/>
            <person name="Wilson R."/>
            <person name="Cheng Z."/>
            <person name="Jin W."/>
            <person name="Jiang J."/>
            <person name="Leong S.A."/>
            <person name="Iwama H."/>
            <person name="Gojobori T."/>
            <person name="Itoh T."/>
            <person name="Niimura Y."/>
            <person name="Fujii Y."/>
            <person name="Habara T."/>
            <person name="Sakai H."/>
            <person name="Sato Y."/>
            <person name="Wilson G."/>
            <person name="Kumar K."/>
            <person name="McCouch S."/>
            <person name="Juretic N."/>
            <person name="Hoen D."/>
            <person name="Wright S."/>
            <person name="Bruskiewich R."/>
            <person name="Bureau T."/>
            <person name="Miyao A."/>
            <person name="Hirochika H."/>
            <person name="Nishikawa T."/>
            <person name="Kadowaki K."/>
            <person name="Sugiura M."/>
            <person name="Burr B."/>
            <person name="Sasaki T."/>
        </authorList>
    </citation>
    <scope>NUCLEOTIDE SEQUENCE [LARGE SCALE GENOMIC DNA]</scope>
    <source>
        <strain evidence="4">cv. Nipponbare</strain>
    </source>
</reference>
<dbReference type="FunCoup" id="A0A0P0WAN6">
    <property type="interactions" value="182"/>
</dbReference>
<feature type="compositionally biased region" description="Basic and acidic residues" evidence="1">
    <location>
        <begin position="265"/>
        <end position="278"/>
    </location>
</feature>
<feature type="compositionally biased region" description="Basic and acidic residues" evidence="1">
    <location>
        <begin position="136"/>
        <end position="147"/>
    </location>
</feature>
<keyword evidence="4" id="KW-1185">Reference proteome</keyword>
<feature type="compositionally biased region" description="Basic residues" evidence="1">
    <location>
        <begin position="316"/>
        <end position="337"/>
    </location>
</feature>
<feature type="compositionally biased region" description="Basic and acidic residues" evidence="1">
    <location>
        <begin position="230"/>
        <end position="246"/>
    </location>
</feature>
<reference evidence="3 4" key="2">
    <citation type="journal article" date="2013" name="Plant Cell Physiol.">
        <title>Rice Annotation Project Database (RAP-DB): an integrative and interactive database for rice genomics.</title>
        <authorList>
            <person name="Sakai H."/>
            <person name="Lee S.S."/>
            <person name="Tanaka T."/>
            <person name="Numa H."/>
            <person name="Kim J."/>
            <person name="Kawahara Y."/>
            <person name="Wakimoto H."/>
            <person name="Yang C.C."/>
            <person name="Iwamoto M."/>
            <person name="Abe T."/>
            <person name="Yamada Y."/>
            <person name="Muto A."/>
            <person name="Inokuchi H."/>
            <person name="Ikemura T."/>
            <person name="Matsumoto T."/>
            <person name="Sasaki T."/>
            <person name="Itoh T."/>
        </authorList>
    </citation>
    <scope>NUCLEOTIDE SEQUENCE [LARGE SCALE GENOMIC DNA]</scope>
    <source>
        <strain evidence="4">cv. Nipponbare</strain>
    </source>
</reference>
<name>A0A0P0WAN6_ORYSJ</name>
<proteinExistence type="predicted"/>
<gene>
    <name evidence="3" type="ordered locus">Os04g0447950</name>
    <name evidence="3" type="ORF">OSNPB_040447950</name>
</gene>
<dbReference type="PaxDb" id="39947-A0A0P0WAN6"/>
<feature type="region of interest" description="Disordered" evidence="1">
    <location>
        <begin position="61"/>
        <end position="88"/>
    </location>
</feature>
<feature type="region of interest" description="Disordered" evidence="1">
    <location>
        <begin position="218"/>
        <end position="345"/>
    </location>
</feature>
<feature type="compositionally biased region" description="Basic residues" evidence="1">
    <location>
        <begin position="148"/>
        <end position="160"/>
    </location>
</feature>
<dbReference type="InParanoid" id="A0A0P0WAN6"/>
<dbReference type="AlphaFoldDB" id="A0A0P0WAN6"/>